<evidence type="ECO:0000256" key="8">
    <source>
        <dbReference type="ARBA" id="ARBA00022857"/>
    </source>
</evidence>
<dbReference type="HAMAP" id="MF_00300">
    <property type="entry name" value="Chorismate_synth"/>
    <property type="match status" value="1"/>
</dbReference>
<feature type="binding site" evidence="11">
    <location>
        <begin position="135"/>
        <end position="137"/>
    </location>
    <ligand>
        <name>FMN</name>
        <dbReference type="ChEBI" id="CHEBI:58210"/>
    </ligand>
</feature>
<dbReference type="NCBIfam" id="TIGR00033">
    <property type="entry name" value="aroC"/>
    <property type="match status" value="1"/>
</dbReference>
<dbReference type="GO" id="GO:0010181">
    <property type="term" value="F:FMN binding"/>
    <property type="evidence" value="ECO:0007669"/>
    <property type="project" value="TreeGrafter"/>
</dbReference>
<dbReference type="PROSITE" id="PS00789">
    <property type="entry name" value="CHORISMATE_SYNTHASE_3"/>
    <property type="match status" value="1"/>
</dbReference>
<dbReference type="SUPFAM" id="SSF103263">
    <property type="entry name" value="Chorismate synthase, AroC"/>
    <property type="match status" value="1"/>
</dbReference>
<dbReference type="InterPro" id="IPR000453">
    <property type="entry name" value="Chorismate_synth"/>
</dbReference>
<evidence type="ECO:0000256" key="3">
    <source>
        <dbReference type="ARBA" id="ARBA00013036"/>
    </source>
</evidence>
<name>A0A239CKM2_9ACTN</name>
<comment type="cofactor">
    <cofactor evidence="11 12">
        <name>FMNH2</name>
        <dbReference type="ChEBI" id="CHEBI:57618"/>
    </cofactor>
    <text evidence="11 12">Reduced FMN (FMNH(2)).</text>
</comment>
<evidence type="ECO:0000256" key="7">
    <source>
        <dbReference type="ARBA" id="ARBA00022827"/>
    </source>
</evidence>
<keyword evidence="8 11" id="KW-0521">NADP</keyword>
<keyword evidence="14" id="KW-1185">Reference proteome</keyword>
<gene>
    <name evidence="11" type="primary">aroC</name>
    <name evidence="13" type="ORF">SAMN05216276_1005227</name>
</gene>
<evidence type="ECO:0000313" key="14">
    <source>
        <dbReference type="Proteomes" id="UP000198282"/>
    </source>
</evidence>
<feature type="binding site" evidence="11">
    <location>
        <begin position="315"/>
        <end position="319"/>
    </location>
    <ligand>
        <name>FMN</name>
        <dbReference type="ChEBI" id="CHEBI:58210"/>
    </ligand>
</feature>
<feature type="binding site" evidence="11">
    <location>
        <position position="40"/>
    </location>
    <ligand>
        <name>NADP(+)</name>
        <dbReference type="ChEBI" id="CHEBI:58349"/>
    </ligand>
</feature>
<evidence type="ECO:0000256" key="2">
    <source>
        <dbReference type="ARBA" id="ARBA00008014"/>
    </source>
</evidence>
<evidence type="ECO:0000313" key="13">
    <source>
        <dbReference type="EMBL" id="SNS19903.1"/>
    </source>
</evidence>
<comment type="function">
    <text evidence="11">Catalyzes the anti-1,4-elimination of the C-3 phosphate and the C-6 proR hydrogen from 5-enolpyruvylshikimate-3-phosphate (EPSP) to yield chorismate, which is the branch point compound that serves as the starting substrate for the three terminal pathways of aromatic amino acid biosynthesis. This reaction introduces a second double bond into the aromatic ring system.</text>
</comment>
<dbReference type="AlphaFoldDB" id="A0A239CKM2"/>
<feature type="binding site" evidence="11">
    <location>
        <position position="341"/>
    </location>
    <ligand>
        <name>FMN</name>
        <dbReference type="ChEBI" id="CHEBI:58210"/>
    </ligand>
</feature>
<dbReference type="PANTHER" id="PTHR21085">
    <property type="entry name" value="CHORISMATE SYNTHASE"/>
    <property type="match status" value="1"/>
</dbReference>
<comment type="similarity">
    <text evidence="2 11 12">Belongs to the chorismate synthase family.</text>
</comment>
<dbReference type="EC" id="4.2.3.5" evidence="3 11"/>
<dbReference type="Gene3D" id="3.60.150.10">
    <property type="entry name" value="Chorismate synthase AroC"/>
    <property type="match status" value="1"/>
</dbReference>
<dbReference type="InterPro" id="IPR035904">
    <property type="entry name" value="Chorismate_synth_AroC_sf"/>
</dbReference>
<keyword evidence="5 11" id="KW-0285">Flavoprotein</keyword>
<dbReference type="RefSeq" id="WP_089206482.1">
    <property type="nucleotide sequence ID" value="NZ_FZOD01000005.1"/>
</dbReference>
<reference evidence="13 14" key="1">
    <citation type="submission" date="2017-06" db="EMBL/GenBank/DDBJ databases">
        <authorList>
            <person name="Kim H.J."/>
            <person name="Triplett B.A."/>
        </authorList>
    </citation>
    <scope>NUCLEOTIDE SEQUENCE [LARGE SCALE GENOMIC DNA]</scope>
    <source>
        <strain evidence="13 14">CGMCC 4.2132</strain>
    </source>
</reference>
<evidence type="ECO:0000256" key="11">
    <source>
        <dbReference type="HAMAP-Rule" id="MF_00300"/>
    </source>
</evidence>
<comment type="subunit">
    <text evidence="11">Homotetramer.</text>
</comment>
<keyword evidence="10 11" id="KW-0456">Lyase</keyword>
<evidence type="ECO:0000256" key="12">
    <source>
        <dbReference type="RuleBase" id="RU000605"/>
    </source>
</evidence>
<dbReference type="InterPro" id="IPR020541">
    <property type="entry name" value="Chorismate_synthase_CS"/>
</dbReference>
<dbReference type="EMBL" id="FZOD01000005">
    <property type="protein sequence ID" value="SNS19903.1"/>
    <property type="molecule type" value="Genomic_DNA"/>
</dbReference>
<comment type="pathway">
    <text evidence="1 11 12">Metabolic intermediate biosynthesis; chorismate biosynthesis; chorismate from D-erythrose 4-phosphate and phosphoenolpyruvate: step 7/7.</text>
</comment>
<dbReference type="Proteomes" id="UP000198282">
    <property type="component" value="Unassembled WGS sequence"/>
</dbReference>
<dbReference type="GO" id="GO:0009073">
    <property type="term" value="P:aromatic amino acid family biosynthetic process"/>
    <property type="evidence" value="ECO:0007669"/>
    <property type="project" value="UniProtKB-KW"/>
</dbReference>
<feature type="binding site" evidence="11">
    <location>
        <position position="46"/>
    </location>
    <ligand>
        <name>NADP(+)</name>
        <dbReference type="ChEBI" id="CHEBI:58349"/>
    </ligand>
</feature>
<proteinExistence type="inferred from homology"/>
<evidence type="ECO:0000256" key="5">
    <source>
        <dbReference type="ARBA" id="ARBA00022630"/>
    </source>
</evidence>
<evidence type="ECO:0000256" key="9">
    <source>
        <dbReference type="ARBA" id="ARBA00023141"/>
    </source>
</evidence>
<keyword evidence="7 11" id="KW-0274">FAD</keyword>
<dbReference type="UniPathway" id="UPA00053">
    <property type="reaction ID" value="UER00090"/>
</dbReference>
<dbReference type="FunFam" id="3.60.150.10:FF:000002">
    <property type="entry name" value="Chorismate synthase"/>
    <property type="match status" value="1"/>
</dbReference>
<evidence type="ECO:0000256" key="6">
    <source>
        <dbReference type="ARBA" id="ARBA00022643"/>
    </source>
</evidence>
<evidence type="ECO:0000256" key="4">
    <source>
        <dbReference type="ARBA" id="ARBA00022605"/>
    </source>
</evidence>
<dbReference type="GO" id="GO:0005829">
    <property type="term" value="C:cytosol"/>
    <property type="evidence" value="ECO:0007669"/>
    <property type="project" value="TreeGrafter"/>
</dbReference>
<keyword evidence="4 11" id="KW-0028">Amino-acid biosynthesis</keyword>
<keyword evidence="6 11" id="KW-0288">FMN</keyword>
<dbReference type="GO" id="GO:0004107">
    <property type="term" value="F:chorismate synthase activity"/>
    <property type="evidence" value="ECO:0007669"/>
    <property type="project" value="UniProtKB-UniRule"/>
</dbReference>
<dbReference type="PIRSF" id="PIRSF001456">
    <property type="entry name" value="Chorismate_synth"/>
    <property type="match status" value="1"/>
</dbReference>
<feature type="binding site" evidence="11">
    <location>
        <position position="300"/>
    </location>
    <ligand>
        <name>FMN</name>
        <dbReference type="ChEBI" id="CHEBI:58210"/>
    </ligand>
</feature>
<accession>A0A239CKM2</accession>
<protein>
    <recommendedName>
        <fullName evidence="3 11">Chorismate synthase</fullName>
        <shortName evidence="11">CS</shortName>
        <ecNumber evidence="3 11">4.2.3.5</ecNumber>
    </recommendedName>
    <alternativeName>
        <fullName evidence="11">5-enolpyruvylshikimate-3-phosphate phospholyase</fullName>
    </alternativeName>
</protein>
<dbReference type="PANTHER" id="PTHR21085:SF0">
    <property type="entry name" value="CHORISMATE SYNTHASE"/>
    <property type="match status" value="1"/>
</dbReference>
<dbReference type="PROSITE" id="PS00787">
    <property type="entry name" value="CHORISMATE_SYNTHASE_1"/>
    <property type="match status" value="1"/>
</dbReference>
<dbReference type="GO" id="GO:0008652">
    <property type="term" value="P:amino acid biosynthetic process"/>
    <property type="evidence" value="ECO:0007669"/>
    <property type="project" value="UniProtKB-KW"/>
</dbReference>
<dbReference type="GO" id="GO:0009423">
    <property type="term" value="P:chorismate biosynthetic process"/>
    <property type="evidence" value="ECO:0007669"/>
    <property type="project" value="UniProtKB-UniRule"/>
</dbReference>
<sequence>MLRWLTAGESHGPELVAILEGMPAGVEVTTAHIDEALARRRLGYGRGARMKFEQDVVNVVGGVRHGRTLGSPVAIRVGNTEWPKWETVMAADPVDPALLEGQARNAPRSRPRPGHADLAGMQKYGFDDARPVLDRASARETAARVALGQVARSFLKQALGVDIVSHVVSIGEAQATPGVMPGPGDLAAVDADPVRCADPVGSAAMVAEIDKAHKDGDTLGGVVEVIAYGLPPGLGSYTHWDRRLDARLAAGLMGIQAIKGVAVGDGFETARRPGSRAHDEIENTADGVHRITNRAGGVEGGMTNGEPLRVSAAMKPISTVPRALATIDVLTGEAARAHHERSDVCAVPAAAIVAEAMVALILADAAIEKFGGDSVEEVARNLSGYLSSMVIK</sequence>
<comment type="catalytic activity">
    <reaction evidence="11 12">
        <text>5-O-(1-carboxyvinyl)-3-phosphoshikimate = chorismate + phosphate</text>
        <dbReference type="Rhea" id="RHEA:21020"/>
        <dbReference type="ChEBI" id="CHEBI:29748"/>
        <dbReference type="ChEBI" id="CHEBI:43474"/>
        <dbReference type="ChEBI" id="CHEBI:57701"/>
        <dbReference type="EC" id="4.2.3.5"/>
    </reaction>
</comment>
<dbReference type="OrthoDB" id="9771806at2"/>
<keyword evidence="9 11" id="KW-0057">Aromatic amino acid biosynthesis</keyword>
<evidence type="ECO:0000256" key="10">
    <source>
        <dbReference type="ARBA" id="ARBA00023239"/>
    </source>
</evidence>
<dbReference type="Pfam" id="PF01264">
    <property type="entry name" value="Chorismate_synt"/>
    <property type="match status" value="1"/>
</dbReference>
<dbReference type="NCBIfam" id="NF003793">
    <property type="entry name" value="PRK05382.1"/>
    <property type="match status" value="1"/>
</dbReference>
<evidence type="ECO:0000256" key="1">
    <source>
        <dbReference type="ARBA" id="ARBA00005044"/>
    </source>
</evidence>
<dbReference type="CDD" id="cd07304">
    <property type="entry name" value="Chorismate_synthase"/>
    <property type="match status" value="1"/>
</dbReference>
<feature type="binding site" evidence="11">
    <location>
        <begin position="256"/>
        <end position="257"/>
    </location>
    <ligand>
        <name>FMN</name>
        <dbReference type="ChEBI" id="CHEBI:58210"/>
    </ligand>
</feature>
<organism evidence="13 14">
    <name type="scientific">Streptosporangium subroseum</name>
    <dbReference type="NCBI Taxonomy" id="106412"/>
    <lineage>
        <taxon>Bacteria</taxon>
        <taxon>Bacillati</taxon>
        <taxon>Actinomycetota</taxon>
        <taxon>Actinomycetes</taxon>
        <taxon>Streptosporangiales</taxon>
        <taxon>Streptosporangiaceae</taxon>
        <taxon>Streptosporangium</taxon>
    </lineage>
</organism>